<accession>A0A564UWY0</accession>
<feature type="transmembrane region" description="Helical" evidence="5">
    <location>
        <begin position="135"/>
        <end position="157"/>
    </location>
</feature>
<feature type="transmembrane region" description="Helical" evidence="5">
    <location>
        <begin position="169"/>
        <end position="188"/>
    </location>
</feature>
<evidence type="ECO:0000256" key="1">
    <source>
        <dbReference type="ARBA" id="ARBA00004141"/>
    </source>
</evidence>
<dbReference type="GO" id="GO:0016020">
    <property type="term" value="C:membrane"/>
    <property type="evidence" value="ECO:0007669"/>
    <property type="project" value="UniProtKB-SubCell"/>
</dbReference>
<sequence>MRFIKILRQDLSNIFHNPTLIFSNTILPLLLIGALGFITKSGFGDTPVNSFDYYGINMMIFSVGMIAITATNAFMEERIKKGNFRIAYAPIRKSELYLSKILSSYLICAICYDILVPLCQYILHLNMGGENIFFFILLLNVLGFCGSCFGIMFCCIFKQEEQANAIMQIPLFIALLLGGVLFQVHRLGDFVNNIAKFSPIKWVTDCSYQIIFDNNFQLLIPTCLKILGLSVIFIFICQLLFRPEEYL</sequence>
<feature type="transmembrane region" description="Helical" evidence="5">
    <location>
        <begin position="218"/>
        <end position="241"/>
    </location>
</feature>
<protein>
    <submittedName>
        <fullName evidence="7">ABC-2 type transporter</fullName>
    </submittedName>
</protein>
<evidence type="ECO:0000313" key="8">
    <source>
        <dbReference type="Proteomes" id="UP000398619"/>
    </source>
</evidence>
<dbReference type="InterPro" id="IPR052902">
    <property type="entry name" value="ABC-2_transporter"/>
</dbReference>
<evidence type="ECO:0000256" key="2">
    <source>
        <dbReference type="ARBA" id="ARBA00022692"/>
    </source>
</evidence>
<feature type="domain" description="ABC-2 type transporter transmembrane" evidence="6">
    <location>
        <begin position="5"/>
        <end position="212"/>
    </location>
</feature>
<feature type="transmembrane region" description="Helical" evidence="5">
    <location>
        <begin position="20"/>
        <end position="38"/>
    </location>
</feature>
<comment type="subcellular location">
    <subcellularLocation>
        <location evidence="1">Membrane</location>
        <topology evidence="1">Multi-pass membrane protein</topology>
    </subcellularLocation>
</comment>
<dbReference type="GO" id="GO:0140359">
    <property type="term" value="F:ABC-type transporter activity"/>
    <property type="evidence" value="ECO:0007669"/>
    <property type="project" value="InterPro"/>
</dbReference>
<keyword evidence="4 5" id="KW-0472">Membrane</keyword>
<organism evidence="7 8">
    <name type="scientific">Dorea longicatena</name>
    <dbReference type="NCBI Taxonomy" id="88431"/>
    <lineage>
        <taxon>Bacteria</taxon>
        <taxon>Bacillati</taxon>
        <taxon>Bacillota</taxon>
        <taxon>Clostridia</taxon>
        <taxon>Lachnospirales</taxon>
        <taxon>Lachnospiraceae</taxon>
        <taxon>Dorea</taxon>
    </lineage>
</organism>
<feature type="transmembrane region" description="Helical" evidence="5">
    <location>
        <begin position="53"/>
        <end position="75"/>
    </location>
</feature>
<evidence type="ECO:0000256" key="4">
    <source>
        <dbReference type="ARBA" id="ARBA00023136"/>
    </source>
</evidence>
<dbReference type="AlphaFoldDB" id="A0A564UWY0"/>
<dbReference type="Pfam" id="PF01061">
    <property type="entry name" value="ABC2_membrane"/>
    <property type="match status" value="1"/>
</dbReference>
<evidence type="ECO:0000256" key="3">
    <source>
        <dbReference type="ARBA" id="ARBA00022989"/>
    </source>
</evidence>
<evidence type="ECO:0000259" key="6">
    <source>
        <dbReference type="Pfam" id="PF01061"/>
    </source>
</evidence>
<evidence type="ECO:0000313" key="7">
    <source>
        <dbReference type="EMBL" id="VUX24103.1"/>
    </source>
</evidence>
<gene>
    <name evidence="7" type="ORF">DLSSTS7063_03368</name>
</gene>
<keyword evidence="2 5" id="KW-0812">Transmembrane</keyword>
<evidence type="ECO:0000256" key="5">
    <source>
        <dbReference type="SAM" id="Phobius"/>
    </source>
</evidence>
<dbReference type="PANTHER" id="PTHR43027:SF1">
    <property type="entry name" value="DOXORUBICIN RESISTANCE ABC TRANSPORTER PERMEASE PROTEIN DRRC-RELATED"/>
    <property type="match status" value="1"/>
</dbReference>
<name>A0A564UWY0_9FIRM</name>
<keyword evidence="3 5" id="KW-1133">Transmembrane helix</keyword>
<proteinExistence type="predicted"/>
<reference evidence="7 8" key="1">
    <citation type="submission" date="2019-07" db="EMBL/GenBank/DDBJ databases">
        <authorList>
            <person name="Hibberd C M."/>
            <person name="Gehrig L. J."/>
            <person name="Chang H.-W."/>
            <person name="Venkatesh S."/>
        </authorList>
    </citation>
    <scope>NUCLEOTIDE SEQUENCE [LARGE SCALE GENOMIC DNA]</scope>
    <source>
        <strain evidence="7">Dorea_longicatena_SSTS_Bg7063</strain>
    </source>
</reference>
<dbReference type="EMBL" id="CABHNM010000080">
    <property type="protein sequence ID" value="VUX24103.1"/>
    <property type="molecule type" value="Genomic_DNA"/>
</dbReference>
<dbReference type="Proteomes" id="UP000398619">
    <property type="component" value="Unassembled WGS sequence"/>
</dbReference>
<dbReference type="InterPro" id="IPR013525">
    <property type="entry name" value="ABC2_TM"/>
</dbReference>
<dbReference type="PANTHER" id="PTHR43027">
    <property type="entry name" value="DOXORUBICIN RESISTANCE ABC TRANSPORTER PERMEASE PROTEIN DRRC-RELATED"/>
    <property type="match status" value="1"/>
</dbReference>
<feature type="transmembrane region" description="Helical" evidence="5">
    <location>
        <begin position="96"/>
        <end position="123"/>
    </location>
</feature>